<reference evidence="4" key="1">
    <citation type="journal article" date="2022" name="bioRxiv">
        <title>Sequencing and chromosome-scale assembly of the giantPleurodeles waltlgenome.</title>
        <authorList>
            <person name="Brown T."/>
            <person name="Elewa A."/>
            <person name="Iarovenko S."/>
            <person name="Subramanian E."/>
            <person name="Araus A.J."/>
            <person name="Petzold A."/>
            <person name="Susuki M."/>
            <person name="Suzuki K.-i.T."/>
            <person name="Hayashi T."/>
            <person name="Toyoda A."/>
            <person name="Oliveira C."/>
            <person name="Osipova E."/>
            <person name="Leigh N.D."/>
            <person name="Simon A."/>
            <person name="Yun M.H."/>
        </authorList>
    </citation>
    <scope>NUCLEOTIDE SEQUENCE</scope>
    <source>
        <strain evidence="4">20211129_DDA</strain>
        <tissue evidence="4">Liver</tissue>
    </source>
</reference>
<feature type="domain" description="Peptidase S1" evidence="3">
    <location>
        <begin position="1"/>
        <end position="75"/>
    </location>
</feature>
<comment type="caution">
    <text evidence="4">The sequence shown here is derived from an EMBL/GenBank/DDBJ whole genome shotgun (WGS) entry which is preliminary data.</text>
</comment>
<dbReference type="AlphaFoldDB" id="A0AAV7PGZ0"/>
<evidence type="ECO:0000313" key="4">
    <source>
        <dbReference type="EMBL" id="KAJ1125853.1"/>
    </source>
</evidence>
<gene>
    <name evidence="4" type="ORF">NDU88_004270</name>
</gene>
<name>A0AAV7PGZ0_PLEWA</name>
<dbReference type="InterPro" id="IPR009003">
    <property type="entry name" value="Peptidase_S1_PA"/>
</dbReference>
<dbReference type="InterPro" id="IPR001254">
    <property type="entry name" value="Trypsin_dom"/>
</dbReference>
<evidence type="ECO:0000313" key="5">
    <source>
        <dbReference type="Proteomes" id="UP001066276"/>
    </source>
</evidence>
<keyword evidence="1" id="KW-1015">Disulfide bond</keyword>
<dbReference type="Proteomes" id="UP001066276">
    <property type="component" value="Chromosome 7"/>
</dbReference>
<dbReference type="Pfam" id="PF00089">
    <property type="entry name" value="Trypsin"/>
    <property type="match status" value="1"/>
</dbReference>
<dbReference type="PROSITE" id="PS50240">
    <property type="entry name" value="TRYPSIN_DOM"/>
    <property type="match status" value="1"/>
</dbReference>
<evidence type="ECO:0000256" key="2">
    <source>
        <dbReference type="ARBA" id="ARBA00024195"/>
    </source>
</evidence>
<keyword evidence="5" id="KW-1185">Reference proteome</keyword>
<dbReference type="PANTHER" id="PTHR24253">
    <property type="entry name" value="TRANSMEMBRANE PROTEASE SERINE"/>
    <property type="match status" value="1"/>
</dbReference>
<dbReference type="Gene3D" id="2.40.10.10">
    <property type="entry name" value="Trypsin-like serine proteases"/>
    <property type="match status" value="1"/>
</dbReference>
<dbReference type="EMBL" id="JANPWB010000011">
    <property type="protein sequence ID" value="KAJ1125853.1"/>
    <property type="molecule type" value="Genomic_DNA"/>
</dbReference>
<dbReference type="PANTHER" id="PTHR24253:SF164">
    <property type="entry name" value="FI06405P"/>
    <property type="match status" value="1"/>
</dbReference>
<dbReference type="InterPro" id="IPR043504">
    <property type="entry name" value="Peptidase_S1_PA_chymotrypsin"/>
</dbReference>
<dbReference type="SUPFAM" id="SSF50494">
    <property type="entry name" value="Trypsin-like serine proteases"/>
    <property type="match status" value="1"/>
</dbReference>
<organism evidence="4 5">
    <name type="scientific">Pleurodeles waltl</name>
    <name type="common">Iberian ribbed newt</name>
    <dbReference type="NCBI Taxonomy" id="8319"/>
    <lineage>
        <taxon>Eukaryota</taxon>
        <taxon>Metazoa</taxon>
        <taxon>Chordata</taxon>
        <taxon>Craniata</taxon>
        <taxon>Vertebrata</taxon>
        <taxon>Euteleostomi</taxon>
        <taxon>Amphibia</taxon>
        <taxon>Batrachia</taxon>
        <taxon>Caudata</taxon>
        <taxon>Salamandroidea</taxon>
        <taxon>Salamandridae</taxon>
        <taxon>Pleurodelinae</taxon>
        <taxon>Pleurodeles</taxon>
    </lineage>
</organism>
<sequence>MKPIILRDMICAGYVKGEKDSCQGDSGGPLVCAEEGGTWFLAGIVSWGEGCAKANRPGVYTLVTAYTEWIQQYLPALFRGNEDILARNGWFGKPHAAGHPIVFTTLVHVQNVFRFIFPADTAHMSLTNSNPG</sequence>
<protein>
    <recommendedName>
        <fullName evidence="3">Peptidase S1 domain-containing protein</fullName>
    </recommendedName>
</protein>
<dbReference type="InterPro" id="IPR033116">
    <property type="entry name" value="TRYPSIN_SER"/>
</dbReference>
<evidence type="ECO:0000259" key="3">
    <source>
        <dbReference type="PROSITE" id="PS50240"/>
    </source>
</evidence>
<evidence type="ECO:0000256" key="1">
    <source>
        <dbReference type="ARBA" id="ARBA00023157"/>
    </source>
</evidence>
<dbReference type="GO" id="GO:0004252">
    <property type="term" value="F:serine-type endopeptidase activity"/>
    <property type="evidence" value="ECO:0007669"/>
    <property type="project" value="InterPro"/>
</dbReference>
<comment type="similarity">
    <text evidence="2">Belongs to the peptidase S1 family. CLIP subfamily.</text>
</comment>
<dbReference type="GO" id="GO:0006508">
    <property type="term" value="P:proteolysis"/>
    <property type="evidence" value="ECO:0007669"/>
    <property type="project" value="InterPro"/>
</dbReference>
<accession>A0AAV7PGZ0</accession>
<proteinExistence type="inferred from homology"/>
<dbReference type="FunFam" id="2.40.10.10:FF:000002">
    <property type="entry name" value="Transmembrane protease serine"/>
    <property type="match status" value="1"/>
</dbReference>
<dbReference type="PROSITE" id="PS00135">
    <property type="entry name" value="TRYPSIN_SER"/>
    <property type="match status" value="1"/>
</dbReference>